<dbReference type="AlphaFoldDB" id="A0A180GRZ2"/>
<keyword evidence="4" id="KW-1185">Reference proteome</keyword>
<feature type="region of interest" description="Disordered" evidence="1">
    <location>
        <begin position="489"/>
        <end position="508"/>
    </location>
</feature>
<gene>
    <name evidence="2" type="ORF">PTTG_06284</name>
</gene>
<reference evidence="2" key="1">
    <citation type="submission" date="2009-11" db="EMBL/GenBank/DDBJ databases">
        <authorList>
            <consortium name="The Broad Institute Genome Sequencing Platform"/>
            <person name="Ward D."/>
            <person name="Feldgarden M."/>
            <person name="Earl A."/>
            <person name="Young S.K."/>
            <person name="Zeng Q."/>
            <person name="Koehrsen M."/>
            <person name="Alvarado L."/>
            <person name="Berlin A."/>
            <person name="Bochicchio J."/>
            <person name="Borenstein D."/>
            <person name="Chapman S.B."/>
            <person name="Chen Z."/>
            <person name="Engels R."/>
            <person name="Freedman E."/>
            <person name="Gellesch M."/>
            <person name="Goldberg J."/>
            <person name="Griggs A."/>
            <person name="Gujja S."/>
            <person name="Heilman E."/>
            <person name="Heiman D."/>
            <person name="Hepburn T."/>
            <person name="Howarth C."/>
            <person name="Jen D."/>
            <person name="Larson L."/>
            <person name="Lewis B."/>
            <person name="Mehta T."/>
            <person name="Park D."/>
            <person name="Pearson M."/>
            <person name="Roberts A."/>
            <person name="Saif S."/>
            <person name="Shea T."/>
            <person name="Shenoy N."/>
            <person name="Sisk P."/>
            <person name="Stolte C."/>
            <person name="Sykes S."/>
            <person name="Thomson T."/>
            <person name="Walk T."/>
            <person name="White J."/>
            <person name="Yandava C."/>
            <person name="Izard J."/>
            <person name="Baranova O.V."/>
            <person name="Blanton J.M."/>
            <person name="Tanner A.C."/>
            <person name="Dewhirst F.E."/>
            <person name="Haas B."/>
            <person name="Nusbaum C."/>
            <person name="Birren B."/>
        </authorList>
    </citation>
    <scope>NUCLEOTIDE SEQUENCE [LARGE SCALE GENOMIC DNA]</scope>
    <source>
        <strain evidence="2">1-1 BBBD Race 1</strain>
    </source>
</reference>
<feature type="compositionally biased region" description="Polar residues" evidence="1">
    <location>
        <begin position="397"/>
        <end position="435"/>
    </location>
</feature>
<evidence type="ECO:0000313" key="3">
    <source>
        <dbReference type="EnsemblFungi" id="PTTG_06284-t43_1-p1"/>
    </source>
</evidence>
<feature type="compositionally biased region" description="Basic and acidic residues" evidence="1">
    <location>
        <begin position="489"/>
        <end position="501"/>
    </location>
</feature>
<feature type="region of interest" description="Disordered" evidence="1">
    <location>
        <begin position="295"/>
        <end position="339"/>
    </location>
</feature>
<sequence>MSIFRLLGFSARHQRSNEDSSSLNCGRWDSYKTDPLSENPERLAAVWLETSECKPRLPISSAASTVGSSVRHQDISSQSSRSQRGPGQSRNFSNLSLPVIQRKGLVKLKEVAKHTRREDSADDSPRALEPLTPSKLIRIPLRYPRAKLTAPPSSQPHEQRSGGRARSLSCLKPIRDLNHNQETDENSEMLSAACFLPKLSMESSVLSCITTLGGKQVPDDNAKTCCPEACSSPAATSSYAGYHSPSTRRPHSERAQFPQTYTLPYPAGFRTSQPSPSEYHYPATAQEDEIIQDPCYPKESDDLESVHGFRFPSAGRPEMGSATHSSPRPLTSHSSSGSHFSFTSICRSPEVFSSQTLSSSRPASEPQRHMFETQTNQMNTHRQSHVRSLTKQEHLESLSSTKHASPSMSWSSAKLSSFPSFGQQSRSGNNSIASTSDERCRAIHFVGIEKPFKIEATMQPLSPYQRDMLDIMAVHGESLFKSPVSTELTIEKDPSHSKEPSEYPSTRSSIEMTLKDKILSKASQRSRSSTLEHVQRDGLLQSDVHVRSAETVTNANRRLANQAEKAGSESPLRPVFKPVASPPRETRFKKAGTSSRPSTAVPTTRATEFVRRLSQSSKNKPFAEQRDPDIIASKQDKFEALLKASDASKGGTLKLTLSSKIDSLDEAPNAPPTFLPHLRLSCDFFSLRPRHLSDCETEVVVDSKQDSK</sequence>
<feature type="region of interest" description="Disordered" evidence="1">
    <location>
        <begin position="374"/>
        <end position="436"/>
    </location>
</feature>
<feature type="region of interest" description="Disordered" evidence="1">
    <location>
        <begin position="562"/>
        <end position="605"/>
    </location>
</feature>
<name>A0A180GRZ2_PUCT1</name>
<proteinExistence type="predicted"/>
<dbReference type="OrthoDB" id="2501108at2759"/>
<feature type="compositionally biased region" description="Low complexity" evidence="1">
    <location>
        <begin position="323"/>
        <end position="339"/>
    </location>
</feature>
<feature type="region of interest" description="Disordered" evidence="1">
    <location>
        <begin position="14"/>
        <end position="36"/>
    </location>
</feature>
<feature type="region of interest" description="Disordered" evidence="1">
    <location>
        <begin position="59"/>
        <end position="96"/>
    </location>
</feature>
<feature type="compositionally biased region" description="Polar residues" evidence="1">
    <location>
        <begin position="61"/>
        <end position="70"/>
    </location>
</feature>
<feature type="compositionally biased region" description="Polar residues" evidence="1">
    <location>
        <begin position="592"/>
        <end position="605"/>
    </location>
</feature>
<feature type="region of interest" description="Disordered" evidence="1">
    <location>
        <begin position="111"/>
        <end position="168"/>
    </location>
</feature>
<reference evidence="3" key="4">
    <citation type="submission" date="2025-05" db="UniProtKB">
        <authorList>
            <consortium name="EnsemblFungi"/>
        </authorList>
    </citation>
    <scope>IDENTIFICATION</scope>
    <source>
        <strain evidence="3">isolate 1-1 / race 1 (BBBD)</strain>
    </source>
</reference>
<protein>
    <submittedName>
        <fullName evidence="2 3">Uncharacterized protein</fullName>
    </submittedName>
</protein>
<dbReference type="Proteomes" id="UP000005240">
    <property type="component" value="Unassembled WGS sequence"/>
</dbReference>
<accession>A0A180GRZ2</accession>
<reference evidence="3 4" key="3">
    <citation type="journal article" date="2017" name="G3 (Bethesda)">
        <title>Comparative analysis highlights variable genome content of wheat rusts and divergence of the mating loci.</title>
        <authorList>
            <person name="Cuomo C.A."/>
            <person name="Bakkeren G."/>
            <person name="Khalil H.B."/>
            <person name="Panwar V."/>
            <person name="Joly D."/>
            <person name="Linning R."/>
            <person name="Sakthikumar S."/>
            <person name="Song X."/>
            <person name="Adiconis X."/>
            <person name="Fan L."/>
            <person name="Goldberg J.M."/>
            <person name="Levin J.Z."/>
            <person name="Young S."/>
            <person name="Zeng Q."/>
            <person name="Anikster Y."/>
            <person name="Bruce M."/>
            <person name="Wang M."/>
            <person name="Yin C."/>
            <person name="McCallum B."/>
            <person name="Szabo L.J."/>
            <person name="Hulbert S."/>
            <person name="Chen X."/>
            <person name="Fellers J.P."/>
        </authorList>
    </citation>
    <scope>NUCLEOTIDE SEQUENCE</scope>
    <source>
        <strain evidence="4">Isolate 1-1 / race 1 (BBBD)</strain>
        <strain evidence="3">isolate 1-1 / race 1 (BBBD)</strain>
    </source>
</reference>
<evidence type="ECO:0000313" key="4">
    <source>
        <dbReference type="Proteomes" id="UP000005240"/>
    </source>
</evidence>
<dbReference type="EMBL" id="ADAS02000027">
    <property type="protein sequence ID" value="OAV95596.1"/>
    <property type="molecule type" value="Genomic_DNA"/>
</dbReference>
<feature type="compositionally biased region" description="Low complexity" evidence="1">
    <location>
        <begin position="76"/>
        <end position="90"/>
    </location>
</feature>
<reference evidence="2" key="2">
    <citation type="submission" date="2016-05" db="EMBL/GenBank/DDBJ databases">
        <title>Comparative analysis highlights variable genome content of wheat rusts and divergence of the mating loci.</title>
        <authorList>
            <person name="Cuomo C.A."/>
            <person name="Bakkeren G."/>
            <person name="Szabo L."/>
            <person name="Khalil H."/>
            <person name="Joly D."/>
            <person name="Goldberg J."/>
            <person name="Young S."/>
            <person name="Zeng Q."/>
            <person name="Fellers J."/>
        </authorList>
    </citation>
    <scope>NUCLEOTIDE SEQUENCE [LARGE SCALE GENOMIC DNA]</scope>
    <source>
        <strain evidence="2">1-1 BBBD Race 1</strain>
    </source>
</reference>
<dbReference type="VEuPathDB" id="FungiDB:PTTG_06284"/>
<evidence type="ECO:0000313" key="2">
    <source>
        <dbReference type="EMBL" id="OAV95596.1"/>
    </source>
</evidence>
<evidence type="ECO:0000256" key="1">
    <source>
        <dbReference type="SAM" id="MobiDB-lite"/>
    </source>
</evidence>
<feature type="compositionally biased region" description="Basic and acidic residues" evidence="1">
    <location>
        <begin position="296"/>
        <end position="307"/>
    </location>
</feature>
<feature type="compositionally biased region" description="Basic and acidic residues" evidence="1">
    <location>
        <begin position="111"/>
        <end position="126"/>
    </location>
</feature>
<organism evidence="2">
    <name type="scientific">Puccinia triticina (isolate 1-1 / race 1 (BBBD))</name>
    <name type="common">Brown leaf rust fungus</name>
    <dbReference type="NCBI Taxonomy" id="630390"/>
    <lineage>
        <taxon>Eukaryota</taxon>
        <taxon>Fungi</taxon>
        <taxon>Dikarya</taxon>
        <taxon>Basidiomycota</taxon>
        <taxon>Pucciniomycotina</taxon>
        <taxon>Pucciniomycetes</taxon>
        <taxon>Pucciniales</taxon>
        <taxon>Pucciniaceae</taxon>
        <taxon>Puccinia</taxon>
    </lineage>
</organism>
<dbReference type="EnsemblFungi" id="PTTG_06284-t43_1">
    <property type="protein sequence ID" value="PTTG_06284-t43_1-p1"/>
    <property type="gene ID" value="PTTG_06284"/>
</dbReference>
<feature type="compositionally biased region" description="Polar residues" evidence="1">
    <location>
        <begin position="374"/>
        <end position="389"/>
    </location>
</feature>